<organism evidence="1 2">
    <name type="scientific">Thermobifida halotolerans</name>
    <dbReference type="NCBI Taxonomy" id="483545"/>
    <lineage>
        <taxon>Bacteria</taxon>
        <taxon>Bacillati</taxon>
        <taxon>Actinomycetota</taxon>
        <taxon>Actinomycetes</taxon>
        <taxon>Streptosporangiales</taxon>
        <taxon>Nocardiopsidaceae</taxon>
        <taxon>Thermobifida</taxon>
    </lineage>
</organism>
<dbReference type="InterPro" id="IPR007995">
    <property type="entry name" value="DUF742"/>
</dbReference>
<dbReference type="PANTHER" id="PTHR36221:SF1">
    <property type="entry name" value="DUF742 DOMAIN-CONTAINING PROTEIN"/>
    <property type="match status" value="1"/>
</dbReference>
<evidence type="ECO:0000313" key="1">
    <source>
        <dbReference type="EMBL" id="UOE18168.1"/>
    </source>
</evidence>
<dbReference type="PANTHER" id="PTHR36221">
    <property type="entry name" value="DUF742 DOMAIN-CONTAINING PROTEIN"/>
    <property type="match status" value="1"/>
</dbReference>
<dbReference type="Proteomes" id="UP000265719">
    <property type="component" value="Chromosome"/>
</dbReference>
<protein>
    <submittedName>
        <fullName evidence="1">DUF742 domain-containing protein</fullName>
    </submittedName>
</protein>
<keyword evidence="2" id="KW-1185">Reference proteome</keyword>
<proteinExistence type="predicted"/>
<dbReference type="OrthoDB" id="4274007at2"/>
<dbReference type="EMBL" id="CP063196">
    <property type="protein sequence ID" value="UOE18168.1"/>
    <property type="molecule type" value="Genomic_DNA"/>
</dbReference>
<dbReference type="AlphaFoldDB" id="A0A399FWM3"/>
<sequence length="125" mass="13501">MSDRHTPGSAPDSPGSPVRPYVMTEGREGADTVQLDMISVVIAVRGEVDEFSLEPEQLAILDLCHRPLSVAEVSARLDIPVAVVKVLMGDLIARGHMLARAPYTIQHPVVGRDVLQAVLDGIQRL</sequence>
<gene>
    <name evidence="1" type="ORF">NI17_015095</name>
</gene>
<accession>A0A399FWM3</accession>
<reference evidence="1" key="1">
    <citation type="submission" date="2020-10" db="EMBL/GenBank/DDBJ databases">
        <title>De novo genome project of the cellulose decomposer Thermobifida halotolerans type strain.</title>
        <authorList>
            <person name="Nagy I."/>
            <person name="Horvath B."/>
            <person name="Kukolya J."/>
            <person name="Nagy I."/>
            <person name="Orsini M."/>
        </authorList>
    </citation>
    <scope>NUCLEOTIDE SEQUENCE</scope>
    <source>
        <strain evidence="1">DSM 44931</strain>
    </source>
</reference>
<evidence type="ECO:0000313" key="2">
    <source>
        <dbReference type="Proteomes" id="UP000265719"/>
    </source>
</evidence>
<dbReference type="Pfam" id="PF05331">
    <property type="entry name" value="DUF742"/>
    <property type="match status" value="1"/>
</dbReference>
<name>A0A399FWM3_9ACTN</name>
<dbReference type="RefSeq" id="WP_068692198.1">
    <property type="nucleotide sequence ID" value="NZ_CP063196.1"/>
</dbReference>
<dbReference type="KEGG" id="thao:NI17_015095"/>